<accession>A0A6G1K5N4</accession>
<dbReference type="Proteomes" id="UP000799428">
    <property type="component" value="Unassembled WGS sequence"/>
</dbReference>
<proteinExistence type="predicted"/>
<organism evidence="1 2">
    <name type="scientific">Pleomassaria siparia CBS 279.74</name>
    <dbReference type="NCBI Taxonomy" id="1314801"/>
    <lineage>
        <taxon>Eukaryota</taxon>
        <taxon>Fungi</taxon>
        <taxon>Dikarya</taxon>
        <taxon>Ascomycota</taxon>
        <taxon>Pezizomycotina</taxon>
        <taxon>Dothideomycetes</taxon>
        <taxon>Pleosporomycetidae</taxon>
        <taxon>Pleosporales</taxon>
        <taxon>Pleomassariaceae</taxon>
        <taxon>Pleomassaria</taxon>
    </lineage>
</organism>
<dbReference type="EMBL" id="MU005773">
    <property type="protein sequence ID" value="KAF2707751.1"/>
    <property type="molecule type" value="Genomic_DNA"/>
</dbReference>
<dbReference type="PANTHER" id="PTHR41814:SF1">
    <property type="entry name" value="CELLULASE"/>
    <property type="match status" value="1"/>
</dbReference>
<dbReference type="OrthoDB" id="4138492at2759"/>
<evidence type="ECO:0000313" key="2">
    <source>
        <dbReference type="Proteomes" id="UP000799428"/>
    </source>
</evidence>
<evidence type="ECO:0000313" key="1">
    <source>
        <dbReference type="EMBL" id="KAF2707751.1"/>
    </source>
</evidence>
<keyword evidence="2" id="KW-1185">Reference proteome</keyword>
<dbReference type="PANTHER" id="PTHR41814">
    <property type="entry name" value="EXPRESSED PROTEIN"/>
    <property type="match status" value="1"/>
</dbReference>
<reference evidence="1" key="1">
    <citation type="journal article" date="2020" name="Stud. Mycol.">
        <title>101 Dothideomycetes genomes: a test case for predicting lifestyles and emergence of pathogens.</title>
        <authorList>
            <person name="Haridas S."/>
            <person name="Albert R."/>
            <person name="Binder M."/>
            <person name="Bloem J."/>
            <person name="Labutti K."/>
            <person name="Salamov A."/>
            <person name="Andreopoulos B."/>
            <person name="Baker S."/>
            <person name="Barry K."/>
            <person name="Bills G."/>
            <person name="Bluhm B."/>
            <person name="Cannon C."/>
            <person name="Castanera R."/>
            <person name="Culley D."/>
            <person name="Daum C."/>
            <person name="Ezra D."/>
            <person name="Gonzalez J."/>
            <person name="Henrissat B."/>
            <person name="Kuo A."/>
            <person name="Liang C."/>
            <person name="Lipzen A."/>
            <person name="Lutzoni F."/>
            <person name="Magnuson J."/>
            <person name="Mondo S."/>
            <person name="Nolan M."/>
            <person name="Ohm R."/>
            <person name="Pangilinan J."/>
            <person name="Park H.-J."/>
            <person name="Ramirez L."/>
            <person name="Alfaro M."/>
            <person name="Sun H."/>
            <person name="Tritt A."/>
            <person name="Yoshinaga Y."/>
            <person name="Zwiers L.-H."/>
            <person name="Turgeon B."/>
            <person name="Goodwin S."/>
            <person name="Spatafora J."/>
            <person name="Crous P."/>
            <person name="Grigoriev I."/>
        </authorList>
    </citation>
    <scope>NUCLEOTIDE SEQUENCE</scope>
    <source>
        <strain evidence="1">CBS 279.74</strain>
    </source>
</reference>
<dbReference type="AlphaFoldDB" id="A0A6G1K5N4"/>
<gene>
    <name evidence="1" type="ORF">K504DRAFT_43264</name>
</gene>
<sequence>MANHSLINTVLAKAVQVATHSWEYGSVAQALLEWNNATLSIWNAPFPDDDDDDDEVPTLDWNHVDALEYAKPFIRTNDTTLVDGDGEFDTIRYDTIRYDMFMYCAAGDPAALGISALLIGKTCPEYYAAAIRQAEHLVDDVPRWPNGAISSLLLRNYLDDESWWGEISGTSLLAATAFRVAVVAPDVFGEAYTSWAQAKLDVVDGKIDEATGIVGPAINPLNWHDREQYFGASPEGQSFVVLMHAAERDWKAEIYA</sequence>
<protein>
    <submittedName>
        <fullName evidence="1">Uncharacterized protein</fullName>
    </submittedName>
</protein>
<name>A0A6G1K5N4_9PLEO</name>